<dbReference type="Proteomes" id="UP001143330">
    <property type="component" value="Unassembled WGS sequence"/>
</dbReference>
<dbReference type="PROSITE" id="PS50104">
    <property type="entry name" value="TIR"/>
    <property type="match status" value="1"/>
</dbReference>
<dbReference type="RefSeq" id="WP_213365110.1">
    <property type="nucleotide sequence ID" value="NZ_BSFM01000014.1"/>
</dbReference>
<protein>
    <recommendedName>
        <fullName evidence="1">TIR domain-containing protein</fullName>
    </recommendedName>
</protein>
<name>A0A9W6NB90_9HYPH</name>
<dbReference type="InterPro" id="IPR000157">
    <property type="entry name" value="TIR_dom"/>
</dbReference>
<keyword evidence="3" id="KW-1185">Reference proteome</keyword>
<dbReference type="SUPFAM" id="SSF52200">
    <property type="entry name" value="Toll/Interleukin receptor TIR domain"/>
    <property type="match status" value="1"/>
</dbReference>
<organism evidence="2 3">
    <name type="scientific">Ancylobacter defluvii</name>
    <dbReference type="NCBI Taxonomy" id="1282440"/>
    <lineage>
        <taxon>Bacteria</taxon>
        <taxon>Pseudomonadati</taxon>
        <taxon>Pseudomonadota</taxon>
        <taxon>Alphaproteobacteria</taxon>
        <taxon>Hyphomicrobiales</taxon>
        <taxon>Xanthobacteraceae</taxon>
        <taxon>Ancylobacter</taxon>
    </lineage>
</organism>
<sequence>MMKRARKPIKSFNDRFLERLEKLCQGEDIAISNAEMRSSLGWADDRYDKVKASLLAQKLIKPAPGQGGKVRFVDFPTRIAPRKSLKVFLSYSHSDEELKQELVKHLYPLTHMGLVESWDGRQIKPGEEWGNVISKNLDVADIIILVISVDFINSRYCYDIELKRAMERHDASEARVIPVIARQCLWHHAPFGKLQALPKDAKAIATWPDRDAALSTVAESIYKMAEQLLEVERV</sequence>
<accession>A0A9W6NB90</accession>
<comment type="caution">
    <text evidence="2">The sequence shown here is derived from an EMBL/GenBank/DDBJ whole genome shotgun (WGS) entry which is preliminary data.</text>
</comment>
<evidence type="ECO:0000313" key="3">
    <source>
        <dbReference type="Proteomes" id="UP001143330"/>
    </source>
</evidence>
<dbReference type="EMBL" id="BSFM01000014">
    <property type="protein sequence ID" value="GLK85314.1"/>
    <property type="molecule type" value="Genomic_DNA"/>
</dbReference>
<feature type="domain" description="TIR" evidence="1">
    <location>
        <begin position="83"/>
        <end position="225"/>
    </location>
</feature>
<dbReference type="Gene3D" id="3.40.50.10140">
    <property type="entry name" value="Toll/interleukin-1 receptor homology (TIR) domain"/>
    <property type="match status" value="1"/>
</dbReference>
<dbReference type="GO" id="GO:0007165">
    <property type="term" value="P:signal transduction"/>
    <property type="evidence" value="ECO:0007669"/>
    <property type="project" value="InterPro"/>
</dbReference>
<evidence type="ECO:0000313" key="2">
    <source>
        <dbReference type="EMBL" id="GLK85314.1"/>
    </source>
</evidence>
<dbReference type="Pfam" id="PF13676">
    <property type="entry name" value="TIR_2"/>
    <property type="match status" value="1"/>
</dbReference>
<gene>
    <name evidence="2" type="ORF">GCM10017653_33840</name>
</gene>
<reference evidence="2" key="2">
    <citation type="submission" date="2023-01" db="EMBL/GenBank/DDBJ databases">
        <authorList>
            <person name="Sun Q."/>
            <person name="Evtushenko L."/>
        </authorList>
    </citation>
    <scope>NUCLEOTIDE SEQUENCE</scope>
    <source>
        <strain evidence="2">VKM B-2789</strain>
    </source>
</reference>
<proteinExistence type="predicted"/>
<reference evidence="2" key="1">
    <citation type="journal article" date="2014" name="Int. J. Syst. Evol. Microbiol.">
        <title>Complete genome sequence of Corynebacterium casei LMG S-19264T (=DSM 44701T), isolated from a smear-ripened cheese.</title>
        <authorList>
            <consortium name="US DOE Joint Genome Institute (JGI-PGF)"/>
            <person name="Walter F."/>
            <person name="Albersmeier A."/>
            <person name="Kalinowski J."/>
            <person name="Ruckert C."/>
        </authorList>
    </citation>
    <scope>NUCLEOTIDE SEQUENCE</scope>
    <source>
        <strain evidence="2">VKM B-2789</strain>
    </source>
</reference>
<dbReference type="SMART" id="SM00255">
    <property type="entry name" value="TIR"/>
    <property type="match status" value="1"/>
</dbReference>
<dbReference type="AlphaFoldDB" id="A0A9W6NB90"/>
<evidence type="ECO:0000259" key="1">
    <source>
        <dbReference type="PROSITE" id="PS50104"/>
    </source>
</evidence>
<dbReference type="InterPro" id="IPR035897">
    <property type="entry name" value="Toll_tir_struct_dom_sf"/>
</dbReference>